<reference evidence="1" key="1">
    <citation type="journal article" date="2014" name="Front. Microbiol.">
        <title>High frequency of phylogenetically diverse reductive dehalogenase-homologous genes in deep subseafloor sedimentary metagenomes.</title>
        <authorList>
            <person name="Kawai M."/>
            <person name="Futagami T."/>
            <person name="Toyoda A."/>
            <person name="Takaki Y."/>
            <person name="Nishi S."/>
            <person name="Hori S."/>
            <person name="Arai W."/>
            <person name="Tsubouchi T."/>
            <person name="Morono Y."/>
            <person name="Uchiyama I."/>
            <person name="Ito T."/>
            <person name="Fujiyama A."/>
            <person name="Inagaki F."/>
            <person name="Takami H."/>
        </authorList>
    </citation>
    <scope>NUCLEOTIDE SEQUENCE</scope>
    <source>
        <strain evidence="1">Expedition CK06-06</strain>
    </source>
</reference>
<gene>
    <name evidence="1" type="ORF">S03H2_35522</name>
</gene>
<organism evidence="1">
    <name type="scientific">marine sediment metagenome</name>
    <dbReference type="NCBI Taxonomy" id="412755"/>
    <lineage>
        <taxon>unclassified sequences</taxon>
        <taxon>metagenomes</taxon>
        <taxon>ecological metagenomes</taxon>
    </lineage>
</organism>
<feature type="non-terminal residue" evidence="1">
    <location>
        <position position="35"/>
    </location>
</feature>
<accession>X1H560</accession>
<name>X1H560_9ZZZZ</name>
<proteinExistence type="predicted"/>
<dbReference type="AlphaFoldDB" id="X1H560"/>
<sequence length="35" mass="3928">MKSIFMLTAKGVSIDRFNNSATIYNIIENISSDSF</sequence>
<protein>
    <submittedName>
        <fullName evidence="1">Uncharacterized protein</fullName>
    </submittedName>
</protein>
<evidence type="ECO:0000313" key="1">
    <source>
        <dbReference type="EMBL" id="GAH48959.1"/>
    </source>
</evidence>
<dbReference type="EMBL" id="BARU01021737">
    <property type="protein sequence ID" value="GAH48959.1"/>
    <property type="molecule type" value="Genomic_DNA"/>
</dbReference>
<comment type="caution">
    <text evidence="1">The sequence shown here is derived from an EMBL/GenBank/DDBJ whole genome shotgun (WGS) entry which is preliminary data.</text>
</comment>